<sequence length="50" mass="5590">MNNTNVGHQRGSFQLISTDAHYLSTNEKASLSNVIRQLGVKTKFLPFVQV</sequence>
<reference evidence="1 2" key="1">
    <citation type="submission" date="2019-11" db="EMBL/GenBank/DDBJ databases">
        <title>Spirosoma endbachense sp. nov., isolated from a natural salt meadow.</title>
        <authorList>
            <person name="Rojas J."/>
            <person name="Ambika Manirajan B."/>
            <person name="Ratering S."/>
            <person name="Suarez C."/>
            <person name="Geissler-Plaum R."/>
            <person name="Schnell S."/>
        </authorList>
    </citation>
    <scope>NUCLEOTIDE SEQUENCE [LARGE SCALE GENOMIC DNA]</scope>
    <source>
        <strain evidence="1 2">I-24</strain>
    </source>
</reference>
<accession>A0A6P1VT15</accession>
<name>A0A6P1VT15_9BACT</name>
<dbReference type="Proteomes" id="UP000464577">
    <property type="component" value="Chromosome"/>
</dbReference>
<protein>
    <submittedName>
        <fullName evidence="1">Uncharacterized protein</fullName>
    </submittedName>
</protein>
<keyword evidence="2" id="KW-1185">Reference proteome</keyword>
<gene>
    <name evidence="1" type="ORF">GJR95_14920</name>
</gene>
<dbReference type="AlphaFoldDB" id="A0A6P1VT15"/>
<evidence type="ECO:0000313" key="1">
    <source>
        <dbReference type="EMBL" id="QHV96223.1"/>
    </source>
</evidence>
<evidence type="ECO:0000313" key="2">
    <source>
        <dbReference type="Proteomes" id="UP000464577"/>
    </source>
</evidence>
<dbReference type="KEGG" id="senf:GJR95_14920"/>
<dbReference type="RefSeq" id="WP_162386632.1">
    <property type="nucleotide sequence ID" value="NZ_CP045997.1"/>
</dbReference>
<organism evidence="1 2">
    <name type="scientific">Spirosoma endbachense</name>
    <dbReference type="NCBI Taxonomy" id="2666025"/>
    <lineage>
        <taxon>Bacteria</taxon>
        <taxon>Pseudomonadati</taxon>
        <taxon>Bacteroidota</taxon>
        <taxon>Cytophagia</taxon>
        <taxon>Cytophagales</taxon>
        <taxon>Cytophagaceae</taxon>
        <taxon>Spirosoma</taxon>
    </lineage>
</organism>
<dbReference type="EMBL" id="CP045997">
    <property type="protein sequence ID" value="QHV96223.1"/>
    <property type="molecule type" value="Genomic_DNA"/>
</dbReference>
<proteinExistence type="predicted"/>